<comment type="caution">
    <text evidence="12">The sequence shown here is derived from an EMBL/GenBank/DDBJ whole genome shotgun (WGS) entry which is preliminary data.</text>
</comment>
<dbReference type="InterPro" id="IPR000795">
    <property type="entry name" value="T_Tr_GTP-bd_dom"/>
</dbReference>
<dbReference type="InterPro" id="IPR015760">
    <property type="entry name" value="TIF_IF2"/>
</dbReference>
<comment type="subcellular location">
    <subcellularLocation>
        <location evidence="8">Cytoplasm</location>
    </subcellularLocation>
</comment>
<evidence type="ECO:0000256" key="1">
    <source>
        <dbReference type="ARBA" id="ARBA00007733"/>
    </source>
</evidence>
<accession>A0A9D1N8X5</accession>
<dbReference type="InterPro" id="IPR009000">
    <property type="entry name" value="Transl_B-barrel_sf"/>
</dbReference>
<dbReference type="FunFam" id="2.40.30.10:FF:000007">
    <property type="entry name" value="Translation initiation factor IF-2"/>
    <property type="match status" value="1"/>
</dbReference>
<feature type="compositionally biased region" description="Gly residues" evidence="10">
    <location>
        <begin position="251"/>
        <end position="260"/>
    </location>
</feature>
<dbReference type="SUPFAM" id="SSF52540">
    <property type="entry name" value="P-loop containing nucleoside triphosphate hydrolases"/>
    <property type="match status" value="1"/>
</dbReference>
<evidence type="ECO:0000313" key="12">
    <source>
        <dbReference type="EMBL" id="HIU98663.1"/>
    </source>
</evidence>
<dbReference type="InterPro" id="IPR023115">
    <property type="entry name" value="TIF_IF2_dom3"/>
</dbReference>
<sequence>MSEVKKDNAQDAVKQLAAYKGGQFAELKTALAAVRARLNTLTALARSRREALAVREAELKAAEEREAEAAELAAKAAKLAETLTEPEPAPEQAEDTEPEKEEVSVPAAAEEEPEAPAATAEEEKAEEPAAPEQAAETEPQPEAREKEKEPEPAPAPAPTPAAEKKPAEARPVIKQTDNPAIREEVLPDGRVRRVYVPPTTPKKGVTTRVFEGGYTASRSPRPQGAPRPQGGYTRVGGGMAGQMPPAPPAKGGKGGKGGRTVQGRPGAQRDGDRSAPSRIKLVKQGFIVNDKYGTATNEEYDERVRVYKGNRSRGQSGGQAAYVDHAVITSDPVPIKVLSEKTGIGASEIISNLFSLGIIKTINESIDFATAELIIGEITKDRPITLELKSEATLEETLSAKLVIDDEDVSKLRPRPPVVTIMGHVDHGKTSLLDYIRKSNVAGGEAGGITQHIGAYTVSLKGSPITFLDTPGHEAFTSMRARGAQVTDIAVLVVAADDGIMPQTIEAINHARQAEVPIIVAVNKIDKTGANPDQVLHQLTEQGVLPEEWGGETPVVRVSAKTGEGVEMLLENILTMAEIRELKANPDRPARGTIIEARLDKGVGKVATILVQTGTLCIGDYVVAGTSTGKIRAMVDDKGRKVKRAGPSVPVSVTGWDEVPEAGDIIDVVADEKFARELAAERKLRLAAQGDESGSVSLSDLFDKIKKGELKSVKLIIKADVQGSLEAVKQSLSKLGNEEVDIDIIHGAVGAIKESDVTLADTAKAIIIGFNVRPDANAKQLAAQKNIDIRFYNIIYDAIEDIEKAVKGLLEPKFREVTLGTAEVRETFRITGVGVVAGCHVTDGKILRGAQARLIRNGAAVFTGEISSLRHGKEDVREIAKNYDCGITLAGYQDIKHGDIIEAFRMEQVNED</sequence>
<dbReference type="GO" id="GO:0003924">
    <property type="term" value="F:GTPase activity"/>
    <property type="evidence" value="ECO:0007669"/>
    <property type="project" value="UniProtKB-UniRule"/>
</dbReference>
<dbReference type="GO" id="GO:0005525">
    <property type="term" value="F:GTP binding"/>
    <property type="evidence" value="ECO:0007669"/>
    <property type="project" value="UniProtKB-KW"/>
</dbReference>
<dbReference type="InterPro" id="IPR036925">
    <property type="entry name" value="TIF_IF2_dom3_sf"/>
</dbReference>
<feature type="region of interest" description="G-domain" evidence="8">
    <location>
        <begin position="417"/>
        <end position="565"/>
    </location>
</feature>
<protein>
    <recommendedName>
        <fullName evidence="2 8">Translation initiation factor IF-2</fullName>
    </recommendedName>
</protein>
<reference evidence="12" key="2">
    <citation type="journal article" date="2021" name="PeerJ">
        <title>Extensive microbial diversity within the chicken gut microbiome revealed by metagenomics and culture.</title>
        <authorList>
            <person name="Gilroy R."/>
            <person name="Ravi A."/>
            <person name="Getino M."/>
            <person name="Pursley I."/>
            <person name="Horton D.L."/>
            <person name="Alikhan N.F."/>
            <person name="Baker D."/>
            <person name="Gharbi K."/>
            <person name="Hall N."/>
            <person name="Watson M."/>
            <person name="Adriaenssens E.M."/>
            <person name="Foster-Nyarko E."/>
            <person name="Jarju S."/>
            <person name="Secka A."/>
            <person name="Antonio M."/>
            <person name="Oren A."/>
            <person name="Chaudhuri R.R."/>
            <person name="La Ragione R."/>
            <person name="Hildebrand F."/>
            <person name="Pallen M.J."/>
        </authorList>
    </citation>
    <scope>NUCLEOTIDE SEQUENCE</scope>
    <source>
        <strain evidence="12">10406</strain>
    </source>
</reference>
<dbReference type="Pfam" id="PF00009">
    <property type="entry name" value="GTP_EFTU"/>
    <property type="match status" value="1"/>
</dbReference>
<dbReference type="GO" id="GO:0005829">
    <property type="term" value="C:cytosol"/>
    <property type="evidence" value="ECO:0007669"/>
    <property type="project" value="TreeGrafter"/>
</dbReference>
<feature type="region of interest" description="Disordered" evidence="10">
    <location>
        <begin position="69"/>
        <end position="276"/>
    </location>
</feature>
<evidence type="ECO:0000256" key="10">
    <source>
        <dbReference type="SAM" id="MobiDB-lite"/>
    </source>
</evidence>
<feature type="compositionally biased region" description="Low complexity" evidence="10">
    <location>
        <begin position="216"/>
        <end position="231"/>
    </location>
</feature>
<evidence type="ECO:0000259" key="11">
    <source>
        <dbReference type="PROSITE" id="PS51722"/>
    </source>
</evidence>
<dbReference type="InterPro" id="IPR005225">
    <property type="entry name" value="Small_GTP-bd"/>
</dbReference>
<feature type="domain" description="Tr-type G" evidence="11">
    <location>
        <begin position="414"/>
        <end position="583"/>
    </location>
</feature>
<organism evidence="12 13">
    <name type="scientific">Candidatus Limadaptatus stercoripullorum</name>
    <dbReference type="NCBI Taxonomy" id="2840846"/>
    <lineage>
        <taxon>Bacteria</taxon>
        <taxon>Bacillati</taxon>
        <taxon>Bacillota</taxon>
        <taxon>Clostridia</taxon>
        <taxon>Eubacteriales</taxon>
        <taxon>Candidatus Limadaptatus</taxon>
    </lineage>
</organism>
<dbReference type="Gene3D" id="3.40.50.10050">
    <property type="entry name" value="Translation initiation factor IF- 2, domain 3"/>
    <property type="match status" value="1"/>
</dbReference>
<dbReference type="SUPFAM" id="SSF52156">
    <property type="entry name" value="Initiation factor IF2/eIF5b, domain 3"/>
    <property type="match status" value="1"/>
</dbReference>
<dbReference type="PROSITE" id="PS01176">
    <property type="entry name" value="IF2"/>
    <property type="match status" value="1"/>
</dbReference>
<evidence type="ECO:0000256" key="9">
    <source>
        <dbReference type="RuleBase" id="RU000644"/>
    </source>
</evidence>
<dbReference type="PROSITE" id="PS51722">
    <property type="entry name" value="G_TR_2"/>
    <property type="match status" value="1"/>
</dbReference>
<evidence type="ECO:0000256" key="5">
    <source>
        <dbReference type="ARBA" id="ARBA00022917"/>
    </source>
</evidence>
<comment type="function">
    <text evidence="7 8 9">One of the essential components for the initiation of protein synthesis. Protects formylmethionyl-tRNA from spontaneous hydrolysis and promotes its binding to the 30S ribosomal subunits. Also involved in the hydrolysis of GTP during the formation of the 70S ribosomal complex.</text>
</comment>
<dbReference type="FunFam" id="3.40.50.300:FF:000019">
    <property type="entry name" value="Translation initiation factor IF-2"/>
    <property type="match status" value="1"/>
</dbReference>
<feature type="compositionally biased region" description="Low complexity" evidence="10">
    <location>
        <begin position="70"/>
        <end position="86"/>
    </location>
</feature>
<feature type="compositionally biased region" description="Basic and acidic residues" evidence="10">
    <location>
        <begin position="141"/>
        <end position="151"/>
    </location>
</feature>
<dbReference type="SUPFAM" id="SSF50447">
    <property type="entry name" value="Translation proteins"/>
    <property type="match status" value="2"/>
</dbReference>
<evidence type="ECO:0000256" key="8">
    <source>
        <dbReference type="HAMAP-Rule" id="MF_00100"/>
    </source>
</evidence>
<dbReference type="Pfam" id="PF22042">
    <property type="entry name" value="EF-G_D2"/>
    <property type="match status" value="1"/>
</dbReference>
<feature type="compositionally biased region" description="Low complexity" evidence="10">
    <location>
        <begin position="128"/>
        <end position="140"/>
    </location>
</feature>
<dbReference type="Gene3D" id="2.40.30.10">
    <property type="entry name" value="Translation factors"/>
    <property type="match status" value="2"/>
</dbReference>
<evidence type="ECO:0000256" key="7">
    <source>
        <dbReference type="ARBA" id="ARBA00025162"/>
    </source>
</evidence>
<dbReference type="CDD" id="cd03702">
    <property type="entry name" value="IF2_mtIF2_II"/>
    <property type="match status" value="1"/>
</dbReference>
<dbReference type="PANTHER" id="PTHR43381">
    <property type="entry name" value="TRANSLATION INITIATION FACTOR IF-2-RELATED"/>
    <property type="match status" value="1"/>
</dbReference>
<evidence type="ECO:0000256" key="3">
    <source>
        <dbReference type="ARBA" id="ARBA00022540"/>
    </source>
</evidence>
<evidence type="ECO:0000313" key="13">
    <source>
        <dbReference type="Proteomes" id="UP000886857"/>
    </source>
</evidence>
<dbReference type="NCBIfam" id="TIGR00487">
    <property type="entry name" value="IF-2"/>
    <property type="match status" value="1"/>
</dbReference>
<keyword evidence="4 8" id="KW-0547">Nucleotide-binding</keyword>
<dbReference type="GO" id="GO:0003743">
    <property type="term" value="F:translation initiation factor activity"/>
    <property type="evidence" value="ECO:0007669"/>
    <property type="project" value="UniProtKB-UniRule"/>
</dbReference>
<keyword evidence="3 8" id="KW-0396">Initiation factor</keyword>
<feature type="compositionally biased region" description="Low complexity" evidence="10">
    <location>
        <begin position="194"/>
        <end position="209"/>
    </location>
</feature>
<proteinExistence type="inferred from homology"/>
<reference evidence="12" key="1">
    <citation type="submission" date="2020-10" db="EMBL/GenBank/DDBJ databases">
        <authorList>
            <person name="Gilroy R."/>
        </authorList>
    </citation>
    <scope>NUCLEOTIDE SEQUENCE</scope>
    <source>
        <strain evidence="12">10406</strain>
    </source>
</reference>
<gene>
    <name evidence="8 12" type="primary">infB</name>
    <name evidence="12" type="ORF">IAC73_02325</name>
</gene>
<dbReference type="PANTHER" id="PTHR43381:SF5">
    <property type="entry name" value="TR-TYPE G DOMAIN-CONTAINING PROTEIN"/>
    <property type="match status" value="1"/>
</dbReference>
<feature type="compositionally biased region" description="Basic and acidic residues" evidence="10">
    <location>
        <begin position="180"/>
        <end position="191"/>
    </location>
</feature>
<dbReference type="Pfam" id="PF11987">
    <property type="entry name" value="IF-2"/>
    <property type="match status" value="1"/>
</dbReference>
<evidence type="ECO:0000256" key="6">
    <source>
        <dbReference type="ARBA" id="ARBA00023134"/>
    </source>
</evidence>
<dbReference type="InterPro" id="IPR044145">
    <property type="entry name" value="IF2_II"/>
</dbReference>
<name>A0A9D1N8X5_9FIRM</name>
<dbReference type="FunFam" id="3.40.50.10050:FF:000001">
    <property type="entry name" value="Translation initiation factor IF-2"/>
    <property type="match status" value="1"/>
</dbReference>
<dbReference type="Proteomes" id="UP000886857">
    <property type="component" value="Unassembled WGS sequence"/>
</dbReference>
<dbReference type="NCBIfam" id="TIGR00231">
    <property type="entry name" value="small_GTP"/>
    <property type="match status" value="1"/>
</dbReference>
<feature type="binding site" evidence="8">
    <location>
        <begin position="523"/>
        <end position="526"/>
    </location>
    <ligand>
        <name>GTP</name>
        <dbReference type="ChEBI" id="CHEBI:37565"/>
    </ligand>
</feature>
<dbReference type="InterPro" id="IPR027417">
    <property type="entry name" value="P-loop_NTPase"/>
</dbReference>
<feature type="binding site" evidence="8">
    <location>
        <begin position="423"/>
        <end position="430"/>
    </location>
    <ligand>
        <name>GTP</name>
        <dbReference type="ChEBI" id="CHEBI:37565"/>
    </ligand>
</feature>
<feature type="binding site" evidence="8">
    <location>
        <begin position="469"/>
        <end position="473"/>
    </location>
    <ligand>
        <name>GTP</name>
        <dbReference type="ChEBI" id="CHEBI:37565"/>
    </ligand>
</feature>
<dbReference type="InterPro" id="IPR000178">
    <property type="entry name" value="TF_IF2_bacterial-like"/>
</dbReference>
<dbReference type="CDD" id="cd03692">
    <property type="entry name" value="mtIF2_IVc"/>
    <property type="match status" value="1"/>
</dbReference>
<dbReference type="EMBL" id="DVOE01000033">
    <property type="protein sequence ID" value="HIU98663.1"/>
    <property type="molecule type" value="Genomic_DNA"/>
</dbReference>
<evidence type="ECO:0000256" key="2">
    <source>
        <dbReference type="ARBA" id="ARBA00020675"/>
    </source>
</evidence>
<dbReference type="HAMAP" id="MF_00100_B">
    <property type="entry name" value="IF_2_B"/>
    <property type="match status" value="1"/>
</dbReference>
<dbReference type="FunFam" id="2.40.30.10:FF:000008">
    <property type="entry name" value="Translation initiation factor IF-2"/>
    <property type="match status" value="1"/>
</dbReference>
<dbReference type="CDD" id="cd01887">
    <property type="entry name" value="IF2_eIF5B"/>
    <property type="match status" value="1"/>
</dbReference>
<dbReference type="AlphaFoldDB" id="A0A9D1N8X5"/>
<comment type="similarity">
    <text evidence="1 8 9">Belongs to the TRAFAC class translation factor GTPase superfamily. Classic translation factor GTPase family. IF-2 subfamily.</text>
</comment>
<keyword evidence="5 8" id="KW-0648">Protein biosynthesis</keyword>
<dbReference type="InterPro" id="IPR006847">
    <property type="entry name" value="IF2_N"/>
</dbReference>
<dbReference type="Pfam" id="PF04760">
    <property type="entry name" value="IF2_N"/>
    <property type="match status" value="1"/>
</dbReference>
<keyword evidence="6 8" id="KW-0342">GTP-binding</keyword>
<dbReference type="Gene3D" id="3.40.50.300">
    <property type="entry name" value="P-loop containing nucleotide triphosphate hydrolases"/>
    <property type="match status" value="1"/>
</dbReference>
<keyword evidence="8" id="KW-0963">Cytoplasm</keyword>
<dbReference type="InterPro" id="IPR053905">
    <property type="entry name" value="EF-G-like_DII"/>
</dbReference>
<evidence type="ECO:0000256" key="4">
    <source>
        <dbReference type="ARBA" id="ARBA00022741"/>
    </source>
</evidence>